<keyword evidence="2" id="KW-0732">Signal</keyword>
<dbReference type="Proteomes" id="UP001596303">
    <property type="component" value="Unassembled WGS sequence"/>
</dbReference>
<keyword evidence="1" id="KW-0175">Coiled coil</keyword>
<evidence type="ECO:0000313" key="4">
    <source>
        <dbReference type="Proteomes" id="UP001596303"/>
    </source>
</evidence>
<accession>A0ABW1S6W9</accession>
<dbReference type="RefSeq" id="WP_377375894.1">
    <property type="nucleotide sequence ID" value="NZ_JBHSSW010000004.1"/>
</dbReference>
<evidence type="ECO:0000256" key="1">
    <source>
        <dbReference type="SAM" id="Coils"/>
    </source>
</evidence>
<dbReference type="EMBL" id="JBHSSW010000004">
    <property type="protein sequence ID" value="MFC6197261.1"/>
    <property type="molecule type" value="Genomic_DNA"/>
</dbReference>
<sequence>MKQTIYAILAGLGLAVVGTTASANETVRTACEANASLDALDCACVSDGFDENAADLSAAQTETLADLMAQSFGDKAAAARIASADPMTFMAISEEMSLLGDLPANCVSSEKEAEMEQAENEATRLNAEADAQAAAYEAEMAAIPTAPAPPEVTDPDNHPALAGSAGVDAATRFRDVVIAECMSFGNSAGFCGCSADEMEKQLSPNVAEAYFVSQKVWREAESGEHAWDDVETVQAQRLGVSEKELKELIGRYNHFVQSKEREHISYACQAYR</sequence>
<gene>
    <name evidence="3" type="ORF">ACFQDM_04185</name>
</gene>
<protein>
    <submittedName>
        <fullName evidence="3">Uncharacterized protein</fullName>
    </submittedName>
</protein>
<keyword evidence="4" id="KW-1185">Reference proteome</keyword>
<evidence type="ECO:0000313" key="3">
    <source>
        <dbReference type="EMBL" id="MFC6197261.1"/>
    </source>
</evidence>
<proteinExistence type="predicted"/>
<evidence type="ECO:0000256" key="2">
    <source>
        <dbReference type="SAM" id="SignalP"/>
    </source>
</evidence>
<feature type="coiled-coil region" evidence="1">
    <location>
        <begin position="108"/>
        <end position="139"/>
    </location>
</feature>
<organism evidence="3 4">
    <name type="scientific">Ponticaulis profundi</name>
    <dbReference type="NCBI Taxonomy" id="2665222"/>
    <lineage>
        <taxon>Bacteria</taxon>
        <taxon>Pseudomonadati</taxon>
        <taxon>Pseudomonadota</taxon>
        <taxon>Alphaproteobacteria</taxon>
        <taxon>Hyphomonadales</taxon>
        <taxon>Hyphomonadaceae</taxon>
        <taxon>Ponticaulis</taxon>
    </lineage>
</organism>
<feature type="chain" id="PRO_5045338851" evidence="2">
    <location>
        <begin position="24"/>
        <end position="272"/>
    </location>
</feature>
<feature type="signal peptide" evidence="2">
    <location>
        <begin position="1"/>
        <end position="23"/>
    </location>
</feature>
<reference evidence="4" key="1">
    <citation type="journal article" date="2019" name="Int. J. Syst. Evol. Microbiol.">
        <title>The Global Catalogue of Microorganisms (GCM) 10K type strain sequencing project: providing services to taxonomists for standard genome sequencing and annotation.</title>
        <authorList>
            <consortium name="The Broad Institute Genomics Platform"/>
            <consortium name="The Broad Institute Genome Sequencing Center for Infectious Disease"/>
            <person name="Wu L."/>
            <person name="Ma J."/>
        </authorList>
    </citation>
    <scope>NUCLEOTIDE SEQUENCE [LARGE SCALE GENOMIC DNA]</scope>
    <source>
        <strain evidence="4">CGMCC-1.15741</strain>
    </source>
</reference>
<comment type="caution">
    <text evidence="3">The sequence shown here is derived from an EMBL/GenBank/DDBJ whole genome shotgun (WGS) entry which is preliminary data.</text>
</comment>
<name>A0ABW1S6W9_9PROT</name>